<dbReference type="GO" id="GO:0000150">
    <property type="term" value="F:DNA strand exchange activity"/>
    <property type="evidence" value="ECO:0007669"/>
    <property type="project" value="InterPro"/>
</dbReference>
<dbReference type="AlphaFoldDB" id="A0A437GZG9"/>
<gene>
    <name evidence="1" type="ORF">EKN06_00535</name>
</gene>
<dbReference type="Proteomes" id="UP000283003">
    <property type="component" value="Unassembled WGS sequence"/>
</dbReference>
<keyword evidence="2" id="KW-1185">Reference proteome</keyword>
<comment type="caution">
    <text evidence="1">The sequence shown here is derived from an EMBL/GenBank/DDBJ whole genome shotgun (WGS) entry which is preliminary data.</text>
</comment>
<dbReference type="InterPro" id="IPR036162">
    <property type="entry name" value="Resolvase-like_N_sf"/>
</dbReference>
<reference evidence="1 2" key="1">
    <citation type="submission" date="2018-12" db="EMBL/GenBank/DDBJ databases">
        <title>Croceicoccus ponticola sp. nov., a lipolytic bacterium isolated from seawater.</title>
        <authorList>
            <person name="Yoon J.-H."/>
        </authorList>
    </citation>
    <scope>NUCLEOTIDE SEQUENCE [LARGE SCALE GENOMIC DNA]</scope>
    <source>
        <strain evidence="1 2">GM-16</strain>
    </source>
</reference>
<dbReference type="OrthoDB" id="2290206at2"/>
<organism evidence="1 2">
    <name type="scientific">Croceicoccus ponticola</name>
    <dbReference type="NCBI Taxonomy" id="2217664"/>
    <lineage>
        <taxon>Bacteria</taxon>
        <taxon>Pseudomonadati</taxon>
        <taxon>Pseudomonadota</taxon>
        <taxon>Alphaproteobacteria</taxon>
        <taxon>Sphingomonadales</taxon>
        <taxon>Erythrobacteraceae</taxon>
        <taxon>Croceicoccus</taxon>
    </lineage>
</organism>
<dbReference type="GO" id="GO:0003677">
    <property type="term" value="F:DNA binding"/>
    <property type="evidence" value="ECO:0007669"/>
    <property type="project" value="InterPro"/>
</dbReference>
<evidence type="ECO:0000313" key="1">
    <source>
        <dbReference type="EMBL" id="RVQ68756.1"/>
    </source>
</evidence>
<sequence>MATLNASRIWIPPLRGKCVAYYRVSTRPFSRLNEDAQRRAVQAIMPPLRSKMIGEFIELEPLEAGERTALNEAVQLCKNERATLLIGQIDRMRSGIRWLGYIATEGVKFRGADVPQINHLSYNQLVSSDYYWRREMGQKVSDALAEAKDRGLTLGGDRGNSAGLKLGPAASATARQAKAMRRDAATWAAIEDVRYRGVTSLTGIAKRLNQRGHRAPRGGAWSPAQVQTVIKKFER</sequence>
<dbReference type="EMBL" id="RXOL01000001">
    <property type="protein sequence ID" value="RVQ68756.1"/>
    <property type="molecule type" value="Genomic_DNA"/>
</dbReference>
<evidence type="ECO:0000313" key="2">
    <source>
        <dbReference type="Proteomes" id="UP000283003"/>
    </source>
</evidence>
<name>A0A437GZG9_9SPHN</name>
<dbReference type="SUPFAM" id="SSF53041">
    <property type="entry name" value="Resolvase-like"/>
    <property type="match status" value="1"/>
</dbReference>
<proteinExistence type="predicted"/>
<protein>
    <recommendedName>
        <fullName evidence="3">Recombinase family protein</fullName>
    </recommendedName>
</protein>
<evidence type="ECO:0008006" key="3">
    <source>
        <dbReference type="Google" id="ProtNLM"/>
    </source>
</evidence>
<accession>A0A437GZG9</accession>